<accession>A0A6G1HC17</accession>
<proteinExistence type="predicted"/>
<dbReference type="AlphaFoldDB" id="A0A6G1HC17"/>
<dbReference type="Proteomes" id="UP000800041">
    <property type="component" value="Unassembled WGS sequence"/>
</dbReference>
<evidence type="ECO:0000256" key="1">
    <source>
        <dbReference type="SAM" id="MobiDB-lite"/>
    </source>
</evidence>
<feature type="region of interest" description="Disordered" evidence="1">
    <location>
        <begin position="1"/>
        <end position="128"/>
    </location>
</feature>
<evidence type="ECO:0000313" key="3">
    <source>
        <dbReference type="Proteomes" id="UP000800041"/>
    </source>
</evidence>
<feature type="compositionally biased region" description="Polar residues" evidence="1">
    <location>
        <begin position="33"/>
        <end position="44"/>
    </location>
</feature>
<sequence>MATKTRDFFKTSTSASTTPSSTTPSSTYSNSNQASYTSEFTYSQDPKDDFDSPPPPYDFRKCPSSTPLDPPAPSRSVQAASYNDSNQPTFVSRTRSQHPSHRPIRLLDRDFDPPAISQPQKSTSSLGLGRAASFPCQLSLPLPRRRATDSRLRRMMMQGEMAGAASSTLCSRRVA</sequence>
<organism evidence="2 3">
    <name type="scientific">Aulographum hederae CBS 113979</name>
    <dbReference type="NCBI Taxonomy" id="1176131"/>
    <lineage>
        <taxon>Eukaryota</taxon>
        <taxon>Fungi</taxon>
        <taxon>Dikarya</taxon>
        <taxon>Ascomycota</taxon>
        <taxon>Pezizomycotina</taxon>
        <taxon>Dothideomycetes</taxon>
        <taxon>Pleosporomycetidae</taxon>
        <taxon>Aulographales</taxon>
        <taxon>Aulographaceae</taxon>
    </lineage>
</organism>
<protein>
    <submittedName>
        <fullName evidence="2">Uncharacterized protein</fullName>
    </submittedName>
</protein>
<dbReference type="EMBL" id="ML977141">
    <property type="protein sequence ID" value="KAF1990570.1"/>
    <property type="molecule type" value="Genomic_DNA"/>
</dbReference>
<gene>
    <name evidence="2" type="ORF">K402DRAFT_450918</name>
</gene>
<feature type="compositionally biased region" description="Low complexity" evidence="1">
    <location>
        <begin position="11"/>
        <end position="32"/>
    </location>
</feature>
<evidence type="ECO:0000313" key="2">
    <source>
        <dbReference type="EMBL" id="KAF1990570.1"/>
    </source>
</evidence>
<name>A0A6G1HC17_9PEZI</name>
<reference evidence="2" key="1">
    <citation type="journal article" date="2020" name="Stud. Mycol.">
        <title>101 Dothideomycetes genomes: a test case for predicting lifestyles and emergence of pathogens.</title>
        <authorList>
            <person name="Haridas S."/>
            <person name="Albert R."/>
            <person name="Binder M."/>
            <person name="Bloem J."/>
            <person name="Labutti K."/>
            <person name="Salamov A."/>
            <person name="Andreopoulos B."/>
            <person name="Baker S."/>
            <person name="Barry K."/>
            <person name="Bills G."/>
            <person name="Bluhm B."/>
            <person name="Cannon C."/>
            <person name="Castanera R."/>
            <person name="Culley D."/>
            <person name="Daum C."/>
            <person name="Ezra D."/>
            <person name="Gonzalez J."/>
            <person name="Henrissat B."/>
            <person name="Kuo A."/>
            <person name="Liang C."/>
            <person name="Lipzen A."/>
            <person name="Lutzoni F."/>
            <person name="Magnuson J."/>
            <person name="Mondo S."/>
            <person name="Nolan M."/>
            <person name="Ohm R."/>
            <person name="Pangilinan J."/>
            <person name="Park H.-J."/>
            <person name="Ramirez L."/>
            <person name="Alfaro M."/>
            <person name="Sun H."/>
            <person name="Tritt A."/>
            <person name="Yoshinaga Y."/>
            <person name="Zwiers L.-H."/>
            <person name="Turgeon B."/>
            <person name="Goodwin S."/>
            <person name="Spatafora J."/>
            <person name="Crous P."/>
            <person name="Grigoriev I."/>
        </authorList>
    </citation>
    <scope>NUCLEOTIDE SEQUENCE</scope>
    <source>
        <strain evidence="2">CBS 113979</strain>
    </source>
</reference>
<feature type="compositionally biased region" description="Basic residues" evidence="1">
    <location>
        <begin position="95"/>
        <end position="104"/>
    </location>
</feature>
<keyword evidence="3" id="KW-1185">Reference proteome</keyword>
<feature type="compositionally biased region" description="Polar residues" evidence="1">
    <location>
        <begin position="75"/>
        <end position="94"/>
    </location>
</feature>
<feature type="compositionally biased region" description="Polar residues" evidence="1">
    <location>
        <begin position="117"/>
        <end position="126"/>
    </location>
</feature>